<evidence type="ECO:0000313" key="2">
    <source>
        <dbReference type="EMBL" id="GJG29086.1"/>
    </source>
</evidence>
<evidence type="ECO:0000313" key="3">
    <source>
        <dbReference type="Proteomes" id="UP000887043"/>
    </source>
</evidence>
<accession>A0AA37HYJ9</accession>
<feature type="region of interest" description="Disordered" evidence="1">
    <location>
        <begin position="196"/>
        <end position="235"/>
    </location>
</feature>
<evidence type="ECO:0000256" key="1">
    <source>
        <dbReference type="SAM" id="MobiDB-lite"/>
    </source>
</evidence>
<reference evidence="2" key="1">
    <citation type="submission" date="2021-08" db="EMBL/GenBank/DDBJ databases">
        <title>Prevotella lacticifex sp. nov., isolated from rumen of cow.</title>
        <authorList>
            <person name="Shinkai T."/>
            <person name="Ikeyama N."/>
            <person name="Kumagai M."/>
            <person name="Ohmori H."/>
            <person name="Sakamoto M."/>
            <person name="Ohkuma M."/>
            <person name="Mitsumori M."/>
        </authorList>
    </citation>
    <scope>NUCLEOTIDE SEQUENCE</scope>
    <source>
        <strain evidence="2">DSM 11371</strain>
    </source>
</reference>
<dbReference type="AlphaFoldDB" id="A0AA37HYJ9"/>
<comment type="caution">
    <text evidence="2">The sequence shown here is derived from an EMBL/GenBank/DDBJ whole genome shotgun (WGS) entry which is preliminary data.</text>
</comment>
<feature type="compositionally biased region" description="Basic and acidic residues" evidence="1">
    <location>
        <begin position="225"/>
        <end position="235"/>
    </location>
</feature>
<gene>
    <name evidence="2" type="ORF">PRRU23_27860</name>
</gene>
<protein>
    <submittedName>
        <fullName evidence="2">Uncharacterized protein</fullName>
    </submittedName>
</protein>
<organism evidence="2 3">
    <name type="scientific">Segatella bryantii</name>
    <name type="common">Prevotella bryantii</name>
    <dbReference type="NCBI Taxonomy" id="77095"/>
    <lineage>
        <taxon>Bacteria</taxon>
        <taxon>Pseudomonadati</taxon>
        <taxon>Bacteroidota</taxon>
        <taxon>Bacteroidia</taxon>
        <taxon>Bacteroidales</taxon>
        <taxon>Prevotellaceae</taxon>
        <taxon>Segatella</taxon>
    </lineage>
</organism>
<name>A0AA37HYJ9_SEGBR</name>
<dbReference type="EMBL" id="BPTR01000002">
    <property type="protein sequence ID" value="GJG29086.1"/>
    <property type="molecule type" value="Genomic_DNA"/>
</dbReference>
<dbReference type="Proteomes" id="UP000887043">
    <property type="component" value="Unassembled WGS sequence"/>
</dbReference>
<sequence>MGWSTVLKSFGKWGLRGSKAAVESAGSAIVHPQRTLKGLGTSAKTVAAGGAAAYVGWEKLTTDKSVARIVGDAVVGEGTINGISQKMDGAVSSVTGLTESVGGAVNTMNDALTSVDSKWSGMSNFLRGIFSGNGGDMIGNFFRNLGSGNVSGLSLAGLVVSALLVFGRFGWLGKIAGAVLGMMMIGNNADMAQVLSGHKQPSEPLSAKAESHTQKSDFPLVPQPEEEREHIHRFR</sequence>
<dbReference type="RefSeq" id="WP_006281998.1">
    <property type="nucleotide sequence ID" value="NZ_BPTR01000002.1"/>
</dbReference>
<proteinExistence type="predicted"/>